<evidence type="ECO:0000313" key="2">
    <source>
        <dbReference type="EMBL" id="MCS4037962.1"/>
    </source>
</evidence>
<reference evidence="2" key="1">
    <citation type="submission" date="2022-08" db="EMBL/GenBank/DDBJ databases">
        <title>Genomic Encyclopedia of Type Strains, Phase V (KMG-V): Genome sequencing to study the core and pangenomes of soil and plant-associated prokaryotes.</title>
        <authorList>
            <person name="Whitman W."/>
        </authorList>
    </citation>
    <scope>NUCLEOTIDE SEQUENCE</scope>
    <source>
        <strain evidence="2">SP3012</strain>
    </source>
</reference>
<keyword evidence="1" id="KW-0472">Membrane</keyword>
<evidence type="ECO:0000313" key="3">
    <source>
        <dbReference type="Proteomes" id="UP001155040"/>
    </source>
</evidence>
<feature type="transmembrane region" description="Helical" evidence="1">
    <location>
        <begin position="6"/>
        <end position="25"/>
    </location>
</feature>
<organism evidence="2 3">
    <name type="scientific">Salinibacter ruber</name>
    <dbReference type="NCBI Taxonomy" id="146919"/>
    <lineage>
        <taxon>Bacteria</taxon>
        <taxon>Pseudomonadati</taxon>
        <taxon>Rhodothermota</taxon>
        <taxon>Rhodothermia</taxon>
        <taxon>Rhodothermales</taxon>
        <taxon>Salinibacteraceae</taxon>
        <taxon>Salinibacter</taxon>
    </lineage>
</organism>
<proteinExistence type="predicted"/>
<dbReference type="EMBL" id="JANUBF010000031">
    <property type="protein sequence ID" value="MCS4037962.1"/>
    <property type="molecule type" value="Genomic_DNA"/>
</dbReference>
<accession>A0A9X2ZZY9</accession>
<gene>
    <name evidence="2" type="ORF">GGQ01_003051</name>
</gene>
<protein>
    <submittedName>
        <fullName evidence="2">Uncharacterized protein</fullName>
    </submittedName>
</protein>
<name>A0A9X2ZZY9_9BACT</name>
<evidence type="ECO:0000256" key="1">
    <source>
        <dbReference type="SAM" id="Phobius"/>
    </source>
</evidence>
<sequence length="46" mass="4803">MTNMVLVQAVNYGLLGAVILGVGLYNHRLLVGTLGPMDDTEVSADA</sequence>
<dbReference type="Proteomes" id="UP001155040">
    <property type="component" value="Unassembled WGS sequence"/>
</dbReference>
<keyword evidence="1" id="KW-0812">Transmembrane</keyword>
<comment type="caution">
    <text evidence="2">The sequence shown here is derived from an EMBL/GenBank/DDBJ whole genome shotgun (WGS) entry which is preliminary data.</text>
</comment>
<keyword evidence="1" id="KW-1133">Transmembrane helix</keyword>
<dbReference type="RefSeq" id="WP_259078630.1">
    <property type="nucleotide sequence ID" value="NZ_JANTZC010000032.1"/>
</dbReference>
<dbReference type="AlphaFoldDB" id="A0A9X2ZZY9"/>